<evidence type="ECO:0000256" key="7">
    <source>
        <dbReference type="ARBA" id="ARBA00023264"/>
    </source>
</evidence>
<dbReference type="GO" id="GO:0008654">
    <property type="term" value="P:phospholipid biosynthetic process"/>
    <property type="evidence" value="ECO:0007669"/>
    <property type="project" value="UniProtKB-KW"/>
</dbReference>
<evidence type="ECO:0000256" key="3">
    <source>
        <dbReference type="ARBA" id="ARBA00022516"/>
    </source>
</evidence>
<name>A0A0S7XN68_9BACT</name>
<comment type="catalytic activity">
    <reaction evidence="1 10">
        <text>a fatty acyl-[ACP] + phosphate = an acyl phosphate + holo-[ACP]</text>
        <dbReference type="Rhea" id="RHEA:42292"/>
        <dbReference type="Rhea" id="RHEA-COMP:9685"/>
        <dbReference type="Rhea" id="RHEA-COMP:14125"/>
        <dbReference type="ChEBI" id="CHEBI:43474"/>
        <dbReference type="ChEBI" id="CHEBI:59918"/>
        <dbReference type="ChEBI" id="CHEBI:64479"/>
        <dbReference type="ChEBI" id="CHEBI:138651"/>
        <dbReference type="EC" id="2.3.1.274"/>
    </reaction>
</comment>
<protein>
    <recommendedName>
        <fullName evidence="8 10">Phosphate acyltransferase</fullName>
        <ecNumber evidence="8 10">2.3.1.274</ecNumber>
    </recommendedName>
    <alternativeName>
        <fullName evidence="10">Acyl-ACP phosphotransacylase</fullName>
    </alternativeName>
    <alternativeName>
        <fullName evidence="10">Acyl-[acyl-carrier-protein]--phosphate acyltransferase</fullName>
    </alternativeName>
    <alternativeName>
        <fullName evidence="10">Phosphate-acyl-ACP acyltransferase</fullName>
    </alternativeName>
</protein>
<accession>A0A0S7XN68</accession>
<evidence type="ECO:0000256" key="10">
    <source>
        <dbReference type="HAMAP-Rule" id="MF_00019"/>
    </source>
</evidence>
<evidence type="ECO:0000313" key="11">
    <source>
        <dbReference type="EMBL" id="KPJ63814.1"/>
    </source>
</evidence>
<dbReference type="EC" id="2.3.1.274" evidence="8 10"/>
<dbReference type="NCBIfam" id="TIGR00182">
    <property type="entry name" value="plsX"/>
    <property type="match status" value="1"/>
</dbReference>
<evidence type="ECO:0000256" key="8">
    <source>
        <dbReference type="ARBA" id="ARBA00024069"/>
    </source>
</evidence>
<keyword evidence="6 10" id="KW-0594">Phospholipid biosynthesis</keyword>
<dbReference type="PANTHER" id="PTHR30100">
    <property type="entry name" value="FATTY ACID/PHOSPHOLIPID SYNTHESIS PROTEIN PLSX"/>
    <property type="match status" value="1"/>
</dbReference>
<comment type="subcellular location">
    <subcellularLocation>
        <location evidence="10">Cytoplasm</location>
    </subcellularLocation>
    <text evidence="10">Associated with the membrane possibly through PlsY.</text>
</comment>
<evidence type="ECO:0000256" key="1">
    <source>
        <dbReference type="ARBA" id="ARBA00001232"/>
    </source>
</evidence>
<keyword evidence="3 10" id="KW-0444">Lipid biosynthesis</keyword>
<proteinExistence type="inferred from homology"/>
<organism evidence="11 12">
    <name type="scientific">candidate division KD3-62 bacterium DG_56</name>
    <dbReference type="NCBI Taxonomy" id="1704032"/>
    <lineage>
        <taxon>Bacteria</taxon>
        <taxon>candidate division KD3-62</taxon>
    </lineage>
</organism>
<evidence type="ECO:0000256" key="4">
    <source>
        <dbReference type="ARBA" id="ARBA00022679"/>
    </source>
</evidence>
<comment type="subunit">
    <text evidence="9 10">Homodimer. Probably interacts with PlsY.</text>
</comment>
<evidence type="ECO:0000313" key="12">
    <source>
        <dbReference type="Proteomes" id="UP000052020"/>
    </source>
</evidence>
<dbReference type="UniPathway" id="UPA00085"/>
<comment type="function">
    <text evidence="10">Catalyzes the reversible formation of acyl-phosphate (acyl-PO(4)) from acyl-[acyl-carrier-protein] (acyl-ACP). This enzyme utilizes acyl-ACP as fatty acyl donor, but not acyl-CoA.</text>
</comment>
<dbReference type="SUPFAM" id="SSF53659">
    <property type="entry name" value="Isocitrate/Isopropylmalate dehydrogenase-like"/>
    <property type="match status" value="1"/>
</dbReference>
<keyword evidence="7 10" id="KW-1208">Phospholipid metabolism</keyword>
<dbReference type="GO" id="GO:0043811">
    <property type="term" value="F:phosphate:acyl-[acyl carrier protein] acyltransferase activity"/>
    <property type="evidence" value="ECO:0007669"/>
    <property type="project" value="UniProtKB-UniRule"/>
</dbReference>
<keyword evidence="2 10" id="KW-0963">Cytoplasm</keyword>
<keyword evidence="4 10" id="KW-0808">Transferase</keyword>
<dbReference type="InterPro" id="IPR003664">
    <property type="entry name" value="FA_synthesis"/>
</dbReference>
<evidence type="ECO:0000256" key="9">
    <source>
        <dbReference type="ARBA" id="ARBA00046608"/>
    </source>
</evidence>
<keyword evidence="11" id="KW-0012">Acyltransferase</keyword>
<dbReference type="AlphaFoldDB" id="A0A0S7XN68"/>
<dbReference type="HAMAP" id="MF_00019">
    <property type="entry name" value="PlsX"/>
    <property type="match status" value="1"/>
</dbReference>
<dbReference type="Pfam" id="PF02504">
    <property type="entry name" value="FA_synthesis"/>
    <property type="match status" value="1"/>
</dbReference>
<dbReference type="PATRIC" id="fig|1704032.3.peg.426"/>
<dbReference type="EMBL" id="LIZY01000061">
    <property type="protein sequence ID" value="KPJ63814.1"/>
    <property type="molecule type" value="Genomic_DNA"/>
</dbReference>
<dbReference type="Gene3D" id="3.40.718.10">
    <property type="entry name" value="Isopropylmalate Dehydrogenase"/>
    <property type="match status" value="1"/>
</dbReference>
<comment type="caution">
    <text evidence="11">The sequence shown here is derived from an EMBL/GenBank/DDBJ whole genome shotgun (WGS) entry which is preliminary data.</text>
</comment>
<gene>
    <name evidence="10" type="primary">plsX</name>
    <name evidence="11" type="ORF">AMK68_03050</name>
</gene>
<evidence type="ECO:0000256" key="5">
    <source>
        <dbReference type="ARBA" id="ARBA00023098"/>
    </source>
</evidence>
<reference evidence="11 12" key="1">
    <citation type="journal article" date="2015" name="Microbiome">
        <title>Genomic resolution of linkages in carbon, nitrogen, and sulfur cycling among widespread estuary sediment bacteria.</title>
        <authorList>
            <person name="Baker B.J."/>
            <person name="Lazar C.S."/>
            <person name="Teske A.P."/>
            <person name="Dick G.J."/>
        </authorList>
    </citation>
    <scope>NUCLEOTIDE SEQUENCE [LARGE SCALE GENOMIC DNA]</scope>
    <source>
        <strain evidence="11">DG_56</strain>
    </source>
</reference>
<dbReference type="PIRSF" id="PIRSF002465">
    <property type="entry name" value="Phsphlp_syn_PlsX"/>
    <property type="match status" value="1"/>
</dbReference>
<keyword evidence="5 10" id="KW-0443">Lipid metabolism</keyword>
<sequence length="340" mass="35192">MAIAIDAMGGDHAPAEIVRGALAAARHLTGTLTLTGESERLREELRRLHASDSLIAVEHASQLVTMDESPGAAVRHKPDSSIAVAMRLVAEGRAEAVVTAGNSGAAMAEAVTKLGTASGTERPAIASIMPSLGGRVILLDVGANVDCKPRHLLDFARMGSVYAHRVLGIERPRVGLLSIGEEAAKGNDVTKAAYPLLAESGLNFVGNIEGRDAFAGAVDVAVCDGFVGNVGLKLGEGLADVFSHVLREELSRGLAARFGAWVARGALRRFGKRLDYAEYGGALLLGVRGICVIAHGRSNARAIAKAIRLAHESAAHGVVEGLEDSLASTSPTPVALGREG</sequence>
<dbReference type="Proteomes" id="UP000052020">
    <property type="component" value="Unassembled WGS sequence"/>
</dbReference>
<evidence type="ECO:0000256" key="6">
    <source>
        <dbReference type="ARBA" id="ARBA00023209"/>
    </source>
</evidence>
<evidence type="ECO:0000256" key="2">
    <source>
        <dbReference type="ARBA" id="ARBA00022490"/>
    </source>
</evidence>
<dbReference type="PANTHER" id="PTHR30100:SF1">
    <property type="entry name" value="PHOSPHATE ACYLTRANSFERASE"/>
    <property type="match status" value="1"/>
</dbReference>
<dbReference type="InterPro" id="IPR012281">
    <property type="entry name" value="Phospholipid_synth_PlsX-like"/>
</dbReference>
<dbReference type="GO" id="GO:0005737">
    <property type="term" value="C:cytoplasm"/>
    <property type="evidence" value="ECO:0007669"/>
    <property type="project" value="UniProtKB-SubCell"/>
</dbReference>
<dbReference type="GO" id="GO:0006633">
    <property type="term" value="P:fatty acid biosynthetic process"/>
    <property type="evidence" value="ECO:0007669"/>
    <property type="project" value="UniProtKB-UniRule"/>
</dbReference>
<comment type="pathway">
    <text evidence="10">Lipid metabolism; phospholipid metabolism.</text>
</comment>
<comment type="similarity">
    <text evidence="10">Belongs to the PlsX family.</text>
</comment>